<dbReference type="InParanoid" id="A0A0Q9XEQ5"/>
<sequence length="51" mass="5931">LLRLNLNELDILSRFPLEEGIYGIQSSWYSNNKLILHLNVSASLTKSYKKH</sequence>
<name>A0A0Q9XEQ5_DROMO</name>
<gene>
    <name evidence="1" type="primary">Dmoj\GI25784</name>
    <name evidence="1" type="ORF">Dmoj_GI25784</name>
</gene>
<keyword evidence="2" id="KW-1185">Reference proteome</keyword>
<organism evidence="1 2">
    <name type="scientific">Drosophila mojavensis</name>
    <name type="common">Fruit fly</name>
    <dbReference type="NCBI Taxonomy" id="7230"/>
    <lineage>
        <taxon>Eukaryota</taxon>
        <taxon>Metazoa</taxon>
        <taxon>Ecdysozoa</taxon>
        <taxon>Arthropoda</taxon>
        <taxon>Hexapoda</taxon>
        <taxon>Insecta</taxon>
        <taxon>Pterygota</taxon>
        <taxon>Neoptera</taxon>
        <taxon>Endopterygota</taxon>
        <taxon>Diptera</taxon>
        <taxon>Brachycera</taxon>
        <taxon>Muscomorpha</taxon>
        <taxon>Ephydroidea</taxon>
        <taxon>Drosophilidae</taxon>
        <taxon>Drosophila</taxon>
    </lineage>
</organism>
<proteinExistence type="predicted"/>
<evidence type="ECO:0000313" key="1">
    <source>
        <dbReference type="EMBL" id="KRG02099.1"/>
    </source>
</evidence>
<reference evidence="1 2" key="1">
    <citation type="journal article" date="2007" name="Nature">
        <title>Evolution of genes and genomes on the Drosophila phylogeny.</title>
        <authorList>
            <consortium name="Drosophila 12 Genomes Consortium"/>
            <person name="Clark A.G."/>
            <person name="Eisen M.B."/>
            <person name="Smith D.R."/>
            <person name="Bergman C.M."/>
            <person name="Oliver B."/>
            <person name="Markow T.A."/>
            <person name="Kaufman T.C."/>
            <person name="Kellis M."/>
            <person name="Gelbart W."/>
            <person name="Iyer V.N."/>
            <person name="Pollard D.A."/>
            <person name="Sackton T.B."/>
            <person name="Larracuente A.M."/>
            <person name="Singh N.D."/>
            <person name="Abad J.P."/>
            <person name="Abt D.N."/>
            <person name="Adryan B."/>
            <person name="Aguade M."/>
            <person name="Akashi H."/>
            <person name="Anderson W.W."/>
            <person name="Aquadro C.F."/>
            <person name="Ardell D.H."/>
            <person name="Arguello R."/>
            <person name="Artieri C.G."/>
            <person name="Barbash D.A."/>
            <person name="Barker D."/>
            <person name="Barsanti P."/>
            <person name="Batterham P."/>
            <person name="Batzoglou S."/>
            <person name="Begun D."/>
            <person name="Bhutkar A."/>
            <person name="Blanco E."/>
            <person name="Bosak S.A."/>
            <person name="Bradley R.K."/>
            <person name="Brand A.D."/>
            <person name="Brent M.R."/>
            <person name="Brooks A.N."/>
            <person name="Brown R.H."/>
            <person name="Butlin R.K."/>
            <person name="Caggese C."/>
            <person name="Calvi B.R."/>
            <person name="Bernardo de Carvalho A."/>
            <person name="Caspi A."/>
            <person name="Castrezana S."/>
            <person name="Celniker S.E."/>
            <person name="Chang J.L."/>
            <person name="Chapple C."/>
            <person name="Chatterji S."/>
            <person name="Chinwalla A."/>
            <person name="Civetta A."/>
            <person name="Clifton S.W."/>
            <person name="Comeron J.M."/>
            <person name="Costello J.C."/>
            <person name="Coyne J.A."/>
            <person name="Daub J."/>
            <person name="David R.G."/>
            <person name="Delcher A.L."/>
            <person name="Delehaunty K."/>
            <person name="Do C.B."/>
            <person name="Ebling H."/>
            <person name="Edwards K."/>
            <person name="Eickbush T."/>
            <person name="Evans J.D."/>
            <person name="Filipski A."/>
            <person name="Findeiss S."/>
            <person name="Freyhult E."/>
            <person name="Fulton L."/>
            <person name="Fulton R."/>
            <person name="Garcia A.C."/>
            <person name="Gardiner A."/>
            <person name="Garfield D.A."/>
            <person name="Garvin B.E."/>
            <person name="Gibson G."/>
            <person name="Gilbert D."/>
            <person name="Gnerre S."/>
            <person name="Godfrey J."/>
            <person name="Good R."/>
            <person name="Gotea V."/>
            <person name="Gravely B."/>
            <person name="Greenberg A.J."/>
            <person name="Griffiths-Jones S."/>
            <person name="Gross S."/>
            <person name="Guigo R."/>
            <person name="Gustafson E.A."/>
            <person name="Haerty W."/>
            <person name="Hahn M.W."/>
            <person name="Halligan D.L."/>
            <person name="Halpern A.L."/>
            <person name="Halter G.M."/>
            <person name="Han M.V."/>
            <person name="Heger A."/>
            <person name="Hillier L."/>
            <person name="Hinrichs A.S."/>
            <person name="Holmes I."/>
            <person name="Hoskins R.A."/>
            <person name="Hubisz M.J."/>
            <person name="Hultmark D."/>
            <person name="Huntley M.A."/>
            <person name="Jaffe D.B."/>
            <person name="Jagadeeshan S."/>
            <person name="Jeck W.R."/>
            <person name="Johnson J."/>
            <person name="Jones C.D."/>
            <person name="Jordan W.C."/>
            <person name="Karpen G.H."/>
            <person name="Kataoka E."/>
            <person name="Keightley P.D."/>
            <person name="Kheradpour P."/>
            <person name="Kirkness E.F."/>
            <person name="Koerich L.B."/>
            <person name="Kristiansen K."/>
            <person name="Kudrna D."/>
            <person name="Kulathinal R.J."/>
            <person name="Kumar S."/>
            <person name="Kwok R."/>
            <person name="Lander E."/>
            <person name="Langley C.H."/>
            <person name="Lapoint R."/>
            <person name="Lazzaro B.P."/>
            <person name="Lee S.J."/>
            <person name="Levesque L."/>
            <person name="Li R."/>
            <person name="Lin C.F."/>
            <person name="Lin M.F."/>
            <person name="Lindblad-Toh K."/>
            <person name="Llopart A."/>
            <person name="Long M."/>
            <person name="Low L."/>
            <person name="Lozovsky E."/>
            <person name="Lu J."/>
            <person name="Luo M."/>
            <person name="Machado C.A."/>
            <person name="Makalowski W."/>
            <person name="Marzo M."/>
            <person name="Matsuda M."/>
            <person name="Matzkin L."/>
            <person name="McAllister B."/>
            <person name="McBride C.S."/>
            <person name="McKernan B."/>
            <person name="McKernan K."/>
            <person name="Mendez-Lago M."/>
            <person name="Minx P."/>
            <person name="Mollenhauer M.U."/>
            <person name="Montooth K."/>
            <person name="Mount S.M."/>
            <person name="Mu X."/>
            <person name="Myers E."/>
            <person name="Negre B."/>
            <person name="Newfeld S."/>
            <person name="Nielsen R."/>
            <person name="Noor M.A."/>
            <person name="O'Grady P."/>
            <person name="Pachter L."/>
            <person name="Papaceit M."/>
            <person name="Parisi M.J."/>
            <person name="Parisi M."/>
            <person name="Parts L."/>
            <person name="Pedersen J.S."/>
            <person name="Pesole G."/>
            <person name="Phillippy A.M."/>
            <person name="Ponting C.P."/>
            <person name="Pop M."/>
            <person name="Porcelli D."/>
            <person name="Powell J.R."/>
            <person name="Prohaska S."/>
            <person name="Pruitt K."/>
            <person name="Puig M."/>
            <person name="Quesneville H."/>
            <person name="Ram K.R."/>
            <person name="Rand D."/>
            <person name="Rasmussen M.D."/>
            <person name="Reed L.K."/>
            <person name="Reenan R."/>
            <person name="Reily A."/>
            <person name="Remington K.A."/>
            <person name="Rieger T.T."/>
            <person name="Ritchie M.G."/>
            <person name="Robin C."/>
            <person name="Rogers Y.H."/>
            <person name="Rohde C."/>
            <person name="Rozas J."/>
            <person name="Rubenfield M.J."/>
            <person name="Ruiz A."/>
            <person name="Russo S."/>
            <person name="Salzberg S.L."/>
            <person name="Sanchez-Gracia A."/>
            <person name="Saranga D.J."/>
            <person name="Sato H."/>
            <person name="Schaeffer S.W."/>
            <person name="Schatz M.C."/>
            <person name="Schlenke T."/>
            <person name="Schwartz R."/>
            <person name="Segarra C."/>
            <person name="Singh R.S."/>
            <person name="Sirot L."/>
            <person name="Sirota M."/>
            <person name="Sisneros N.B."/>
            <person name="Smith C.D."/>
            <person name="Smith T.F."/>
            <person name="Spieth J."/>
            <person name="Stage D.E."/>
            <person name="Stark A."/>
            <person name="Stephan W."/>
            <person name="Strausberg R.L."/>
            <person name="Strempel S."/>
            <person name="Sturgill D."/>
            <person name="Sutton G."/>
            <person name="Sutton G.G."/>
            <person name="Tao W."/>
            <person name="Teichmann S."/>
            <person name="Tobari Y.N."/>
            <person name="Tomimura Y."/>
            <person name="Tsolas J.M."/>
            <person name="Valente V.L."/>
            <person name="Venter E."/>
            <person name="Venter J.C."/>
            <person name="Vicario S."/>
            <person name="Vieira F.G."/>
            <person name="Vilella A.J."/>
            <person name="Villasante A."/>
            <person name="Walenz B."/>
            <person name="Wang J."/>
            <person name="Wasserman M."/>
            <person name="Watts T."/>
            <person name="Wilson D."/>
            <person name="Wilson R.K."/>
            <person name="Wing R.A."/>
            <person name="Wolfner M.F."/>
            <person name="Wong A."/>
            <person name="Wong G.K."/>
            <person name="Wu C.I."/>
            <person name="Wu G."/>
            <person name="Yamamoto D."/>
            <person name="Yang H.P."/>
            <person name="Yang S.P."/>
            <person name="Yorke J.A."/>
            <person name="Yoshida K."/>
            <person name="Zdobnov E."/>
            <person name="Zhang P."/>
            <person name="Zhang Y."/>
            <person name="Zimin A.V."/>
            <person name="Baldwin J."/>
            <person name="Abdouelleil A."/>
            <person name="Abdulkadir J."/>
            <person name="Abebe A."/>
            <person name="Abera B."/>
            <person name="Abreu J."/>
            <person name="Acer S.C."/>
            <person name="Aftuck L."/>
            <person name="Alexander A."/>
            <person name="An P."/>
            <person name="Anderson E."/>
            <person name="Anderson S."/>
            <person name="Arachi H."/>
            <person name="Azer M."/>
            <person name="Bachantsang P."/>
            <person name="Barry A."/>
            <person name="Bayul T."/>
            <person name="Berlin A."/>
            <person name="Bessette D."/>
            <person name="Bloom T."/>
            <person name="Blye J."/>
            <person name="Boguslavskiy L."/>
            <person name="Bonnet C."/>
            <person name="Boukhgalter B."/>
            <person name="Bourzgui I."/>
            <person name="Brown A."/>
            <person name="Cahill P."/>
            <person name="Channer S."/>
            <person name="Cheshatsang Y."/>
            <person name="Chuda L."/>
            <person name="Citroen M."/>
            <person name="Collymore A."/>
            <person name="Cooke P."/>
            <person name="Costello M."/>
            <person name="D'Aco K."/>
            <person name="Daza R."/>
            <person name="De Haan G."/>
            <person name="DeGray S."/>
            <person name="DeMaso C."/>
            <person name="Dhargay N."/>
            <person name="Dooley K."/>
            <person name="Dooley E."/>
            <person name="Doricent M."/>
            <person name="Dorje P."/>
            <person name="Dorjee K."/>
            <person name="Dupes A."/>
            <person name="Elong R."/>
            <person name="Falk J."/>
            <person name="Farina A."/>
            <person name="Faro S."/>
            <person name="Ferguson D."/>
            <person name="Fisher S."/>
            <person name="Foley C.D."/>
            <person name="Franke A."/>
            <person name="Friedrich D."/>
            <person name="Gadbois L."/>
            <person name="Gearin G."/>
            <person name="Gearin C.R."/>
            <person name="Giannoukos G."/>
            <person name="Goode T."/>
            <person name="Graham J."/>
            <person name="Grandbois E."/>
            <person name="Grewal S."/>
            <person name="Gyaltsen K."/>
            <person name="Hafez N."/>
            <person name="Hagos B."/>
            <person name="Hall J."/>
            <person name="Henson C."/>
            <person name="Hollinger A."/>
            <person name="Honan T."/>
            <person name="Huard M.D."/>
            <person name="Hughes L."/>
            <person name="Hurhula B."/>
            <person name="Husby M.E."/>
            <person name="Kamat A."/>
            <person name="Kanga B."/>
            <person name="Kashin S."/>
            <person name="Khazanovich D."/>
            <person name="Kisner P."/>
            <person name="Lance K."/>
            <person name="Lara M."/>
            <person name="Lee W."/>
            <person name="Lennon N."/>
            <person name="Letendre F."/>
            <person name="LeVine R."/>
            <person name="Lipovsky A."/>
            <person name="Liu X."/>
            <person name="Liu J."/>
            <person name="Liu S."/>
            <person name="Lokyitsang T."/>
            <person name="Lokyitsang Y."/>
            <person name="Lubonja R."/>
            <person name="Lui A."/>
            <person name="MacDonald P."/>
            <person name="Magnisalis V."/>
            <person name="Maru K."/>
            <person name="Matthews C."/>
            <person name="McCusker W."/>
            <person name="McDonough S."/>
            <person name="Mehta T."/>
            <person name="Meldrim J."/>
            <person name="Meneus L."/>
            <person name="Mihai O."/>
            <person name="Mihalev A."/>
            <person name="Mihova T."/>
            <person name="Mittelman R."/>
            <person name="Mlenga V."/>
            <person name="Montmayeur A."/>
            <person name="Mulrain L."/>
            <person name="Navidi A."/>
            <person name="Naylor J."/>
            <person name="Negash T."/>
            <person name="Nguyen T."/>
            <person name="Nguyen N."/>
            <person name="Nicol R."/>
            <person name="Norbu C."/>
            <person name="Norbu N."/>
            <person name="Novod N."/>
            <person name="O'Neill B."/>
            <person name="Osman S."/>
            <person name="Markiewicz E."/>
            <person name="Oyono O.L."/>
            <person name="Patti C."/>
            <person name="Phunkhang P."/>
            <person name="Pierre F."/>
            <person name="Priest M."/>
            <person name="Raghuraman S."/>
            <person name="Rege F."/>
            <person name="Reyes R."/>
            <person name="Rise C."/>
            <person name="Rogov P."/>
            <person name="Ross K."/>
            <person name="Ryan E."/>
            <person name="Settipalli S."/>
            <person name="Shea T."/>
            <person name="Sherpa N."/>
            <person name="Shi L."/>
            <person name="Shih D."/>
            <person name="Sparrow T."/>
            <person name="Spaulding J."/>
            <person name="Stalker J."/>
            <person name="Stange-Thomann N."/>
            <person name="Stavropoulos S."/>
            <person name="Stone C."/>
            <person name="Strader C."/>
            <person name="Tesfaye S."/>
            <person name="Thomson T."/>
            <person name="Thoulutsang Y."/>
            <person name="Thoulutsang D."/>
            <person name="Topham K."/>
            <person name="Topping I."/>
            <person name="Tsamla T."/>
            <person name="Vassiliev H."/>
            <person name="Vo A."/>
            <person name="Wangchuk T."/>
            <person name="Wangdi T."/>
            <person name="Weiand M."/>
            <person name="Wilkinson J."/>
            <person name="Wilson A."/>
            <person name="Yadav S."/>
            <person name="Young G."/>
            <person name="Yu Q."/>
            <person name="Zembek L."/>
            <person name="Zhong D."/>
            <person name="Zimmer A."/>
            <person name="Zwirko Z."/>
            <person name="Jaffe D.B."/>
            <person name="Alvarez P."/>
            <person name="Brockman W."/>
            <person name="Butler J."/>
            <person name="Chin C."/>
            <person name="Gnerre S."/>
            <person name="Grabherr M."/>
            <person name="Kleber M."/>
            <person name="Mauceli E."/>
            <person name="MacCallum I."/>
        </authorList>
    </citation>
    <scope>NUCLEOTIDE SEQUENCE [LARGE SCALE GENOMIC DNA]</scope>
    <source>
        <strain evidence="2">Tucson 15081-1352.22</strain>
    </source>
</reference>
<feature type="non-terminal residue" evidence="1">
    <location>
        <position position="1"/>
    </location>
</feature>
<dbReference type="Proteomes" id="UP000009192">
    <property type="component" value="Unassembled WGS sequence"/>
</dbReference>
<dbReference type="EMBL" id="CH933806">
    <property type="protein sequence ID" value="KRG02099.1"/>
    <property type="molecule type" value="Genomic_DNA"/>
</dbReference>
<dbReference type="KEGG" id="dmo:Dmoj_GI25784"/>
<evidence type="ECO:0000313" key="2">
    <source>
        <dbReference type="Proteomes" id="UP000009192"/>
    </source>
</evidence>
<accession>A0A0Q9XEQ5</accession>
<dbReference type="AlphaFoldDB" id="A0A0Q9XEQ5"/>
<protein>
    <submittedName>
        <fullName evidence="1">Uncharacterized protein</fullName>
    </submittedName>
</protein>